<feature type="region of interest" description="Disordered" evidence="1">
    <location>
        <begin position="462"/>
        <end position="486"/>
    </location>
</feature>
<dbReference type="EMBL" id="AP006497">
    <property type="protein sequence ID" value="BAM81638.1"/>
    <property type="molecule type" value="Genomic_DNA"/>
</dbReference>
<evidence type="ECO:0000313" key="2">
    <source>
        <dbReference type="EMBL" id="BAM81638.1"/>
    </source>
</evidence>
<protein>
    <submittedName>
        <fullName evidence="2">Uncharacterized protein</fullName>
    </submittedName>
</protein>
<gene>
    <name evidence="2" type="ORF">CYME_CMO309C</name>
</gene>
<name>M1VJT9_CYAM1</name>
<dbReference type="KEGG" id="cme:CYME_CMO309C"/>
<evidence type="ECO:0000313" key="3">
    <source>
        <dbReference type="Proteomes" id="UP000007014"/>
    </source>
</evidence>
<dbReference type="RefSeq" id="XP_005537674.1">
    <property type="nucleotide sequence ID" value="XM_005537617.1"/>
</dbReference>
<dbReference type="AlphaFoldDB" id="M1VJT9"/>
<dbReference type="HOGENOM" id="CLU_561855_0_0_1"/>
<dbReference type="Proteomes" id="UP000007014">
    <property type="component" value="Chromosome 15"/>
</dbReference>
<reference evidence="2 3" key="1">
    <citation type="journal article" date="2004" name="Nature">
        <title>Genome sequence of the ultrasmall unicellular red alga Cyanidioschyzon merolae 10D.</title>
        <authorList>
            <person name="Matsuzaki M."/>
            <person name="Misumi O."/>
            <person name="Shin-i T."/>
            <person name="Maruyama S."/>
            <person name="Takahara M."/>
            <person name="Miyagishima S."/>
            <person name="Mori T."/>
            <person name="Nishida K."/>
            <person name="Yagisawa F."/>
            <person name="Nishida K."/>
            <person name="Yoshida Y."/>
            <person name="Nishimura Y."/>
            <person name="Nakao S."/>
            <person name="Kobayashi T."/>
            <person name="Momoyama Y."/>
            <person name="Higashiyama T."/>
            <person name="Minoda A."/>
            <person name="Sano M."/>
            <person name="Nomoto H."/>
            <person name="Oishi K."/>
            <person name="Hayashi H."/>
            <person name="Ohta F."/>
            <person name="Nishizaka S."/>
            <person name="Haga S."/>
            <person name="Miura S."/>
            <person name="Morishita T."/>
            <person name="Kabeya Y."/>
            <person name="Terasawa K."/>
            <person name="Suzuki Y."/>
            <person name="Ishii Y."/>
            <person name="Asakawa S."/>
            <person name="Takano H."/>
            <person name="Ohta N."/>
            <person name="Kuroiwa H."/>
            <person name="Tanaka K."/>
            <person name="Shimizu N."/>
            <person name="Sugano S."/>
            <person name="Sato N."/>
            <person name="Nozaki H."/>
            <person name="Ogasawara N."/>
            <person name="Kohara Y."/>
            <person name="Kuroiwa T."/>
        </authorList>
    </citation>
    <scope>NUCLEOTIDE SEQUENCE [LARGE SCALE GENOMIC DNA]</scope>
    <source>
        <strain evidence="2 3">10D</strain>
    </source>
</reference>
<reference evidence="2 3" key="2">
    <citation type="journal article" date="2007" name="BMC Biol.">
        <title>A 100%-complete sequence reveals unusually simple genomic features in the hot-spring red alga Cyanidioschyzon merolae.</title>
        <authorList>
            <person name="Nozaki H."/>
            <person name="Takano H."/>
            <person name="Misumi O."/>
            <person name="Terasawa K."/>
            <person name="Matsuzaki M."/>
            <person name="Maruyama S."/>
            <person name="Nishida K."/>
            <person name="Yagisawa F."/>
            <person name="Yoshida Y."/>
            <person name="Fujiwara T."/>
            <person name="Takio S."/>
            <person name="Tamura K."/>
            <person name="Chung S.J."/>
            <person name="Nakamura S."/>
            <person name="Kuroiwa H."/>
            <person name="Tanaka K."/>
            <person name="Sato N."/>
            <person name="Kuroiwa T."/>
        </authorList>
    </citation>
    <scope>NUCLEOTIDE SEQUENCE [LARGE SCALE GENOMIC DNA]</scope>
    <source>
        <strain evidence="2 3">10D</strain>
    </source>
</reference>
<dbReference type="OrthoDB" id="10520287at2759"/>
<keyword evidence="3" id="KW-1185">Reference proteome</keyword>
<organism evidence="2 3">
    <name type="scientific">Cyanidioschyzon merolae (strain NIES-3377 / 10D)</name>
    <name type="common">Unicellular red alga</name>
    <dbReference type="NCBI Taxonomy" id="280699"/>
    <lineage>
        <taxon>Eukaryota</taxon>
        <taxon>Rhodophyta</taxon>
        <taxon>Bangiophyceae</taxon>
        <taxon>Cyanidiales</taxon>
        <taxon>Cyanidiaceae</taxon>
        <taxon>Cyanidioschyzon</taxon>
    </lineage>
</organism>
<evidence type="ECO:0000256" key="1">
    <source>
        <dbReference type="SAM" id="MobiDB-lite"/>
    </source>
</evidence>
<accession>M1VJT9</accession>
<dbReference type="Gramene" id="CMO309CT">
    <property type="protein sequence ID" value="CMO309CT"/>
    <property type="gene ID" value="CMO309C"/>
</dbReference>
<sequence>METATSSPERMLVGSLIQLIQAETRLIMLGWKASDQNQPTLRTQPLPWSPRSAADEFAEPLQAYFVLGCGGELRAPAACGRVVGIYHRGFVRSVHDNDEVLYADVRLVVVREAGSALTPALERAWLRLENWVSLTIKQQNDLNADASTDGWRRRSEYFERICRDLTHLARERDRLLNQTRERLNVARRSQMHLRRVFVEAFAGHLLCFESSRPDQGFEGASSEAGASKCDAASASEPVFFTGQPLVLLNDALPNDLPADGDEKEHHSWRWLTHDLFGRFRIPLGRPPAIQSLGWLYIPVVDDVGNAIRVEEIIEGDPPTTDPKTKRYLHTKPIRLAPDVEREVQFRLTAAKRCCTCIRETACAGAPVQPDASGTDARSANRHALHSCVTCSAWALTWPGVFEVTSDMLRGWSNWQVHQNRSDENTFTFAVDGTERVYRAWSRHERDVIVACLRHWQEEARAGAHDPGAALPASGVPLSTGSMFQDK</sequence>
<proteinExistence type="predicted"/>
<feature type="compositionally biased region" description="Polar residues" evidence="1">
    <location>
        <begin position="476"/>
        <end position="486"/>
    </location>
</feature>
<dbReference type="GeneID" id="16995797"/>